<evidence type="ECO:0000256" key="6">
    <source>
        <dbReference type="ARBA" id="ARBA00023136"/>
    </source>
</evidence>
<feature type="domain" description="Mce/MlaD" evidence="8">
    <location>
        <begin position="51"/>
        <end position="142"/>
    </location>
</feature>
<feature type="transmembrane region" description="Helical" evidence="7">
    <location>
        <begin position="28"/>
        <end position="49"/>
    </location>
</feature>
<evidence type="ECO:0000259" key="8">
    <source>
        <dbReference type="Pfam" id="PF02470"/>
    </source>
</evidence>
<keyword evidence="3" id="KW-0997">Cell inner membrane</keyword>
<dbReference type="AlphaFoldDB" id="A0A1A8Y1M1"/>
<evidence type="ECO:0000256" key="4">
    <source>
        <dbReference type="ARBA" id="ARBA00022692"/>
    </source>
</evidence>
<keyword evidence="5 7" id="KW-1133">Transmembrane helix</keyword>
<protein>
    <submittedName>
        <fullName evidence="9">Mammalian cell entry related domain protein</fullName>
    </submittedName>
</protein>
<evidence type="ECO:0000256" key="7">
    <source>
        <dbReference type="SAM" id="Phobius"/>
    </source>
</evidence>
<organism evidence="9 10">
    <name type="scientific">Candidatus Propionivibrio aalborgensis</name>
    <dbReference type="NCBI Taxonomy" id="1860101"/>
    <lineage>
        <taxon>Bacteria</taxon>
        <taxon>Pseudomonadati</taxon>
        <taxon>Pseudomonadota</taxon>
        <taxon>Betaproteobacteria</taxon>
        <taxon>Rhodocyclales</taxon>
        <taxon>Rhodocyclaceae</taxon>
        <taxon>Propionivibrio</taxon>
    </lineage>
</organism>
<dbReference type="GO" id="GO:0005886">
    <property type="term" value="C:plasma membrane"/>
    <property type="evidence" value="ECO:0007669"/>
    <property type="project" value="UniProtKB-SubCell"/>
</dbReference>
<dbReference type="EMBL" id="FLQY01000382">
    <property type="protein sequence ID" value="SBT10907.1"/>
    <property type="molecule type" value="Genomic_DNA"/>
</dbReference>
<feature type="domain" description="Mce/MlaD" evidence="8">
    <location>
        <begin position="320"/>
        <end position="425"/>
    </location>
</feature>
<keyword evidence="2" id="KW-1003">Cell membrane</keyword>
<keyword evidence="4 7" id="KW-0812">Transmembrane</keyword>
<evidence type="ECO:0000256" key="2">
    <source>
        <dbReference type="ARBA" id="ARBA00022475"/>
    </source>
</evidence>
<proteinExistence type="predicted"/>
<dbReference type="PANTHER" id="PTHR30462:SF0">
    <property type="entry name" value="INTERMEMBRANE TRANSPORT PROTEIN YEBT"/>
    <property type="match status" value="1"/>
</dbReference>
<name>A0A1A8Y1M1_9RHOO</name>
<evidence type="ECO:0000256" key="1">
    <source>
        <dbReference type="ARBA" id="ARBA00004533"/>
    </source>
</evidence>
<accession>A0A1A8Y1M1</accession>
<sequence>MTDSRRDPDLPNLPTAVAQHKRRWAPQFIWIIPILAVLVGLGLAVKVVMERGPTITITFKTGDGLEAGKTHVKYKDVDVGVVKAVALSADHQAVIATVQLDKDAGDFLLDDTRFWIVRPRITASGVTGLGTLLAGPFIAVDVGKATSKRKEFVALDVPPIVTGDTPGREFILRASDLGSHEIGVPVYFRRLTVGEVVAYDLDKNGKGVSIRVFVHAPYDKYVTSNTRFWNASGVDVSLSAAGIQVQTESLVSILIGGIAFEAPQSSDGAVIDIVNEPTTIASSTPAEGPPADRAEADTVFPLFLTREAAMKRADAHVERFVINFKQSVRGLSVGAPVEFRGVDIGEVVRIDTEFDPKTFDFVQPVEILLYPDRLRARSQTGGASLPPPKTNAQRIKRAQLFVAKGFRAQLRSGNLLTGQKYIGVDFFHDAPKVTLDTTRFPLVIPAIPGEFDEIEKTIASVIKKMDRLMADTDKLVKRLDAETIPEFNQTLVESRRALKSAENVMASDSPVLIDLRETLRELTRAAASIKALTDMLDQQPQSLIFGKPPEEQKP</sequence>
<dbReference type="InterPro" id="IPR051800">
    <property type="entry name" value="PqiA-PqiB_transport"/>
</dbReference>
<dbReference type="InterPro" id="IPR003399">
    <property type="entry name" value="Mce/MlaD"/>
</dbReference>
<dbReference type="Proteomes" id="UP000199600">
    <property type="component" value="Unassembled WGS sequence"/>
</dbReference>
<gene>
    <name evidence="9" type="ORF">PROAA_780008</name>
</gene>
<comment type="subcellular location">
    <subcellularLocation>
        <location evidence="1">Cell inner membrane</location>
    </subcellularLocation>
</comment>
<evidence type="ECO:0000256" key="5">
    <source>
        <dbReference type="ARBA" id="ARBA00022989"/>
    </source>
</evidence>
<dbReference type="RefSeq" id="WP_186412462.1">
    <property type="nucleotide sequence ID" value="NZ_FLQY01000382.1"/>
</dbReference>
<keyword evidence="6 7" id="KW-0472">Membrane</keyword>
<evidence type="ECO:0000256" key="3">
    <source>
        <dbReference type="ARBA" id="ARBA00022519"/>
    </source>
</evidence>
<dbReference type="PANTHER" id="PTHR30462">
    <property type="entry name" value="INTERMEMBRANE TRANSPORT PROTEIN PQIB-RELATED"/>
    <property type="match status" value="1"/>
</dbReference>
<evidence type="ECO:0000313" key="9">
    <source>
        <dbReference type="EMBL" id="SBT10907.1"/>
    </source>
</evidence>
<feature type="domain" description="Mce/MlaD" evidence="8">
    <location>
        <begin position="167"/>
        <end position="234"/>
    </location>
</feature>
<evidence type="ECO:0000313" key="10">
    <source>
        <dbReference type="Proteomes" id="UP000199600"/>
    </source>
</evidence>
<keyword evidence="10" id="KW-1185">Reference proteome</keyword>
<reference evidence="9 10" key="1">
    <citation type="submission" date="2016-06" db="EMBL/GenBank/DDBJ databases">
        <authorList>
            <person name="Kjaerup R.B."/>
            <person name="Dalgaard T.S."/>
            <person name="Juul-Madsen H.R."/>
        </authorList>
    </citation>
    <scope>NUCLEOTIDE SEQUENCE [LARGE SCALE GENOMIC DNA]</scope>
    <source>
        <strain evidence="9">2</strain>
    </source>
</reference>
<dbReference type="Pfam" id="PF02470">
    <property type="entry name" value="MlaD"/>
    <property type="match status" value="3"/>
</dbReference>